<evidence type="ECO:0000313" key="15">
    <source>
        <dbReference type="Proteomes" id="UP000605970"/>
    </source>
</evidence>
<evidence type="ECO:0000256" key="9">
    <source>
        <dbReference type="ARBA" id="ARBA00023264"/>
    </source>
</evidence>
<comment type="cofactor">
    <cofactor evidence="1">
        <name>pyruvate</name>
        <dbReference type="ChEBI" id="CHEBI:15361"/>
    </cofactor>
</comment>
<keyword evidence="13" id="KW-1133">Transmembrane helix</keyword>
<name>A0A8S9ZEM1_9BILA</name>
<evidence type="ECO:0000256" key="2">
    <source>
        <dbReference type="ARBA" id="ARBA00005189"/>
    </source>
</evidence>
<comment type="caution">
    <text evidence="14">The sequence shown here is derived from an EMBL/GenBank/DDBJ whole genome shotgun (WGS) entry which is preliminary data.</text>
</comment>
<evidence type="ECO:0000256" key="11">
    <source>
        <dbReference type="ARBA" id="ARBA00024326"/>
    </source>
</evidence>
<proteinExistence type="predicted"/>
<reference evidence="14" key="1">
    <citation type="journal article" date="2020" name="Ecol. Evol.">
        <title>Genome structure and content of the rice root-knot nematode (Meloidogyne graminicola).</title>
        <authorList>
            <person name="Phan N.T."/>
            <person name="Danchin E.G.J."/>
            <person name="Klopp C."/>
            <person name="Perfus-Barbeoch L."/>
            <person name="Kozlowski D.K."/>
            <person name="Koutsovoulos G.D."/>
            <person name="Lopez-Roques C."/>
            <person name="Bouchez O."/>
            <person name="Zahm M."/>
            <person name="Besnard G."/>
            <person name="Bellafiore S."/>
        </authorList>
    </citation>
    <scope>NUCLEOTIDE SEQUENCE</scope>
    <source>
        <strain evidence="14">VN-18</strain>
    </source>
</reference>
<dbReference type="NCBIfam" id="TIGR00163">
    <property type="entry name" value="PS_decarb"/>
    <property type="match status" value="1"/>
</dbReference>
<keyword evidence="8" id="KW-0456">Lyase</keyword>
<dbReference type="PANTHER" id="PTHR10067">
    <property type="entry name" value="PHOSPHATIDYLSERINE DECARBOXYLASE"/>
    <property type="match status" value="1"/>
</dbReference>
<evidence type="ECO:0000256" key="3">
    <source>
        <dbReference type="ARBA" id="ARBA00012243"/>
    </source>
</evidence>
<feature type="transmembrane region" description="Helical" evidence="13">
    <location>
        <begin position="273"/>
        <end position="292"/>
    </location>
</feature>
<keyword evidence="15" id="KW-1185">Reference proteome</keyword>
<accession>A0A8S9ZEM1</accession>
<evidence type="ECO:0000313" key="14">
    <source>
        <dbReference type="EMBL" id="KAF7630920.1"/>
    </source>
</evidence>
<keyword evidence="10" id="KW-0670">Pyruvate</keyword>
<keyword evidence="7" id="KW-0594">Phospholipid biosynthesis</keyword>
<dbReference type="EMBL" id="JABEBT010000125">
    <property type="protein sequence ID" value="KAF7630920.1"/>
    <property type="molecule type" value="Genomic_DNA"/>
</dbReference>
<evidence type="ECO:0000256" key="10">
    <source>
        <dbReference type="ARBA" id="ARBA00023317"/>
    </source>
</evidence>
<keyword evidence="13" id="KW-0472">Membrane</keyword>
<comment type="pathway">
    <text evidence="2">Lipid metabolism.</text>
</comment>
<dbReference type="GO" id="GO:0004609">
    <property type="term" value="F:phosphatidylserine decarboxylase activity"/>
    <property type="evidence" value="ECO:0007669"/>
    <property type="project" value="UniProtKB-EC"/>
</dbReference>
<keyword evidence="5" id="KW-0210">Decarboxylase</keyword>
<dbReference type="Pfam" id="PF02666">
    <property type="entry name" value="PS_Dcarbxylase"/>
    <property type="match status" value="1"/>
</dbReference>
<dbReference type="GO" id="GO:0005739">
    <property type="term" value="C:mitochondrion"/>
    <property type="evidence" value="ECO:0007669"/>
    <property type="project" value="TreeGrafter"/>
</dbReference>
<keyword evidence="6" id="KW-0443">Lipid metabolism</keyword>
<dbReference type="AlphaFoldDB" id="A0A8S9ZEM1"/>
<keyword evidence="9" id="KW-1208">Phospholipid metabolism</keyword>
<comment type="function">
    <text evidence="12">Catalyzes the formation of phosphatidylethanolamine (PtdEtn) from phosphatidylserine (PtdSer). Plays a central role in phospholipid metabolism and in the interorganelle trafficking of phosphatidylserine. May be involved in lipid droplet biogenesis at the endoplasmic reticulum membrane.</text>
</comment>
<evidence type="ECO:0000256" key="7">
    <source>
        <dbReference type="ARBA" id="ARBA00023209"/>
    </source>
</evidence>
<protein>
    <recommendedName>
        <fullName evidence="3">phosphatidylserine decarboxylase</fullName>
        <ecNumber evidence="3">4.1.1.65</ecNumber>
    </recommendedName>
</protein>
<gene>
    <name evidence="14" type="ORF">Mgra_00008840</name>
</gene>
<evidence type="ECO:0000256" key="12">
    <source>
        <dbReference type="ARBA" id="ARBA00045136"/>
    </source>
</evidence>
<evidence type="ECO:0000256" key="6">
    <source>
        <dbReference type="ARBA" id="ARBA00023098"/>
    </source>
</evidence>
<dbReference type="InterPro" id="IPR033177">
    <property type="entry name" value="PSD-B"/>
</dbReference>
<dbReference type="EC" id="4.1.1.65" evidence="3"/>
<keyword evidence="4" id="KW-0444">Lipid biosynthesis</keyword>
<sequence length="356" mass="40969">MKKILTTTIYSSSYFNFLHFKNSSISLRFLSTKISSSSSNSLINWSKIKKISGVVGTLTLIYSLNILPEFRQFKDPKHYYSNLGIRIQCSPLINFISPKAGILCNLTIPLFLREYIYGLYIYLYNCKMDEAKESSLLKYSTFSDFFNRELKEGIRPFDNNNFLVSPADGTVLHFGKIENGRVECVKGHDYDLNEFIGSDNNLNKIKEGNDLYQLIIYLAPGDYHAFHSPTKWNIFEKIHFPGFYQSVRPSNLLKNPKLFCQNERIVLSGEWKFGYFSMTAIAAMFVGNIVIFNEEEKNRKLKEKTQLINKIIKNPGEKIGEFRMGSAIVLIFEAPKNISFCIEAGQKLKYGQKILL</sequence>
<organism evidence="14 15">
    <name type="scientific">Meloidogyne graminicola</name>
    <dbReference type="NCBI Taxonomy" id="189291"/>
    <lineage>
        <taxon>Eukaryota</taxon>
        <taxon>Metazoa</taxon>
        <taxon>Ecdysozoa</taxon>
        <taxon>Nematoda</taxon>
        <taxon>Chromadorea</taxon>
        <taxon>Rhabditida</taxon>
        <taxon>Tylenchina</taxon>
        <taxon>Tylenchomorpha</taxon>
        <taxon>Tylenchoidea</taxon>
        <taxon>Meloidogynidae</taxon>
        <taxon>Meloidogyninae</taxon>
        <taxon>Meloidogyne</taxon>
    </lineage>
</organism>
<dbReference type="InterPro" id="IPR003817">
    <property type="entry name" value="PS_Dcarbxylase"/>
</dbReference>
<evidence type="ECO:0000256" key="4">
    <source>
        <dbReference type="ARBA" id="ARBA00022516"/>
    </source>
</evidence>
<comment type="pathway">
    <text evidence="11">Phospholipid metabolism; phosphatidylethanolamine biosynthesis.</text>
</comment>
<dbReference type="GO" id="GO:0006646">
    <property type="term" value="P:phosphatidylethanolamine biosynthetic process"/>
    <property type="evidence" value="ECO:0007669"/>
    <property type="project" value="TreeGrafter"/>
</dbReference>
<evidence type="ECO:0000256" key="13">
    <source>
        <dbReference type="SAM" id="Phobius"/>
    </source>
</evidence>
<dbReference type="OrthoDB" id="4330at2759"/>
<keyword evidence="13" id="KW-0812">Transmembrane</keyword>
<evidence type="ECO:0000256" key="5">
    <source>
        <dbReference type="ARBA" id="ARBA00022793"/>
    </source>
</evidence>
<evidence type="ECO:0000256" key="1">
    <source>
        <dbReference type="ARBA" id="ARBA00001928"/>
    </source>
</evidence>
<evidence type="ECO:0000256" key="8">
    <source>
        <dbReference type="ARBA" id="ARBA00023239"/>
    </source>
</evidence>
<dbReference type="Proteomes" id="UP000605970">
    <property type="component" value="Unassembled WGS sequence"/>
</dbReference>
<dbReference type="PANTHER" id="PTHR10067:SF6">
    <property type="entry name" value="PHOSPHATIDYLSERINE DECARBOXYLASE PROENZYME, MITOCHONDRIAL"/>
    <property type="match status" value="1"/>
</dbReference>